<dbReference type="PANTHER" id="PTHR30619">
    <property type="entry name" value="DNA INTERNALIZATION/COMPETENCE PROTEIN COMEC/REC2"/>
    <property type="match status" value="1"/>
</dbReference>
<evidence type="ECO:0000256" key="6">
    <source>
        <dbReference type="SAM" id="Phobius"/>
    </source>
</evidence>
<evidence type="ECO:0000313" key="9">
    <source>
        <dbReference type="Proteomes" id="UP000632222"/>
    </source>
</evidence>
<comment type="subcellular location">
    <subcellularLocation>
        <location evidence="1">Cell membrane</location>
        <topology evidence="1">Multi-pass membrane protein</topology>
    </subcellularLocation>
</comment>
<sequence length="708" mass="77603">MRVLTLPVYLLAALCAGILLANGQFWSVVLLLALLFLRSVPGLMLALVCLGWGYFHSGSLLKTPDPLQPYYGQKWEFSGDWDGSFLQLKEPAARIALAPAPKVPAGHLVIRGALNPPEGKRNFHAFDYAQWLHLRGVQGVLYGGKVVSSEPDLGFKSHFQTGLTTHLNPQQAALMVALELGDKQNLKDQQLGGWSMQDAFARAGVAHFLALSGQHVAILVGILELLLRRWGSKRHLFLLGFLGAYLLLVGIEPSILRAVLQGTVVLLSLYLGRGKLDLLGTLALTALVSLLCYPMWLFDVGFQLSYLAVLGLGFVPEVVNKLPDRIPRWLAYGLAATLCAELTTLPVVASNFNALPWISPLSNLILGPFMVVLVPAGMLAGLLGKLAFLINPLIGLVLTVFLWLISLFAKVPPLPWGHISPAGLVLYLLWLLAAFWWLRNQLNAVRMLTCSLLAALLSWLPSQMFPPYRIVYLDVGQGDSTLLQLGHFNVLIDGGGSPGSSFDVGSKTVLPALRKLGIFHLDVVVASHADTDHIEGLAAVLEQIPTGELWLGHLKEEDPVLQEVLQVARSKNISIREVRRGDTFTVNDTALQVLYPEGAPWSKEDNDNSLVIRLERHTFSTVFLGDLPDPLENKLGVGPLNVLKVAHHGSRHSSNEAFLQEIHPQYAVISSGKNNYGHPHTEVLERLQSMHINMLRTDQLGAIMLYLP</sequence>
<feature type="transmembrane region" description="Helical" evidence="6">
    <location>
        <begin position="31"/>
        <end position="55"/>
    </location>
</feature>
<evidence type="ECO:0000256" key="2">
    <source>
        <dbReference type="ARBA" id="ARBA00022475"/>
    </source>
</evidence>
<feature type="transmembrane region" description="Helical" evidence="6">
    <location>
        <begin position="199"/>
        <end position="223"/>
    </location>
</feature>
<dbReference type="InterPro" id="IPR036866">
    <property type="entry name" value="RibonucZ/Hydroxyglut_hydro"/>
</dbReference>
<evidence type="ECO:0000313" key="8">
    <source>
        <dbReference type="EMBL" id="GGJ21260.1"/>
    </source>
</evidence>
<accession>A0ABQ2CU95</accession>
<feature type="transmembrane region" description="Helical" evidence="6">
    <location>
        <begin position="304"/>
        <end position="322"/>
    </location>
</feature>
<dbReference type="SMART" id="SM00849">
    <property type="entry name" value="Lactamase_B"/>
    <property type="match status" value="1"/>
</dbReference>
<protein>
    <submittedName>
        <fullName evidence="8">DNA internalization-related competence protein ComEC/Rec2</fullName>
    </submittedName>
</protein>
<evidence type="ECO:0000256" key="1">
    <source>
        <dbReference type="ARBA" id="ARBA00004651"/>
    </source>
</evidence>
<feature type="transmembrane region" description="Helical" evidence="6">
    <location>
        <begin position="329"/>
        <end position="349"/>
    </location>
</feature>
<dbReference type="RefSeq" id="WP_188999125.1">
    <property type="nucleotide sequence ID" value="NZ_BMOD01000001.1"/>
</dbReference>
<dbReference type="InterPro" id="IPR001279">
    <property type="entry name" value="Metallo-B-lactamas"/>
</dbReference>
<evidence type="ECO:0000256" key="4">
    <source>
        <dbReference type="ARBA" id="ARBA00022989"/>
    </source>
</evidence>
<dbReference type="CDD" id="cd07731">
    <property type="entry name" value="ComA-like_MBL-fold"/>
    <property type="match status" value="1"/>
</dbReference>
<dbReference type="Pfam" id="PF03772">
    <property type="entry name" value="Competence"/>
    <property type="match status" value="1"/>
</dbReference>
<feature type="transmembrane region" description="Helical" evidence="6">
    <location>
        <begin position="235"/>
        <end position="256"/>
    </location>
</feature>
<dbReference type="EMBL" id="BMOD01000001">
    <property type="protein sequence ID" value="GGJ21260.1"/>
    <property type="molecule type" value="Genomic_DNA"/>
</dbReference>
<dbReference type="InterPro" id="IPR004797">
    <property type="entry name" value="Competence_ComEC/Rec2"/>
</dbReference>
<proteinExistence type="predicted"/>
<feature type="domain" description="Metallo-beta-lactamase" evidence="7">
    <location>
        <begin position="477"/>
        <end position="673"/>
    </location>
</feature>
<dbReference type="PANTHER" id="PTHR30619:SF1">
    <property type="entry name" value="RECOMBINATION PROTEIN 2"/>
    <property type="match status" value="1"/>
</dbReference>
<keyword evidence="5 6" id="KW-0472">Membrane</keyword>
<dbReference type="NCBIfam" id="TIGR00360">
    <property type="entry name" value="ComEC_N-term"/>
    <property type="match status" value="1"/>
</dbReference>
<name>A0ABQ2CU95_9DEIO</name>
<feature type="transmembrane region" description="Helical" evidence="6">
    <location>
        <begin position="361"/>
        <end position="382"/>
    </location>
</feature>
<keyword evidence="9" id="KW-1185">Reference proteome</keyword>
<feature type="transmembrane region" description="Helical" evidence="6">
    <location>
        <begin position="389"/>
        <end position="409"/>
    </location>
</feature>
<organism evidence="8 9">
    <name type="scientific">Deinococcus roseus</name>
    <dbReference type="NCBI Taxonomy" id="392414"/>
    <lineage>
        <taxon>Bacteria</taxon>
        <taxon>Thermotogati</taxon>
        <taxon>Deinococcota</taxon>
        <taxon>Deinococci</taxon>
        <taxon>Deinococcales</taxon>
        <taxon>Deinococcaceae</taxon>
        <taxon>Deinococcus</taxon>
    </lineage>
</organism>
<keyword evidence="3 6" id="KW-0812">Transmembrane</keyword>
<dbReference type="InterPro" id="IPR052159">
    <property type="entry name" value="Competence_DNA_uptake"/>
</dbReference>
<feature type="transmembrane region" description="Helical" evidence="6">
    <location>
        <begin position="415"/>
        <end position="437"/>
    </location>
</feature>
<dbReference type="NCBIfam" id="TIGR00361">
    <property type="entry name" value="ComEC_Rec2"/>
    <property type="match status" value="1"/>
</dbReference>
<keyword evidence="2" id="KW-1003">Cell membrane</keyword>
<keyword evidence="4 6" id="KW-1133">Transmembrane helix</keyword>
<evidence type="ECO:0000256" key="5">
    <source>
        <dbReference type="ARBA" id="ARBA00023136"/>
    </source>
</evidence>
<dbReference type="InterPro" id="IPR004477">
    <property type="entry name" value="ComEC_N"/>
</dbReference>
<dbReference type="InterPro" id="IPR035681">
    <property type="entry name" value="ComA-like_MBL"/>
</dbReference>
<gene>
    <name evidence="8" type="ORF">GCM10008938_04340</name>
</gene>
<dbReference type="Proteomes" id="UP000632222">
    <property type="component" value="Unassembled WGS sequence"/>
</dbReference>
<evidence type="ECO:0000256" key="3">
    <source>
        <dbReference type="ARBA" id="ARBA00022692"/>
    </source>
</evidence>
<feature type="transmembrane region" description="Helical" evidence="6">
    <location>
        <begin position="276"/>
        <end position="298"/>
    </location>
</feature>
<evidence type="ECO:0000259" key="7">
    <source>
        <dbReference type="SMART" id="SM00849"/>
    </source>
</evidence>
<dbReference type="SUPFAM" id="SSF56281">
    <property type="entry name" value="Metallo-hydrolase/oxidoreductase"/>
    <property type="match status" value="1"/>
</dbReference>
<reference evidence="9" key="1">
    <citation type="journal article" date="2019" name="Int. J. Syst. Evol. Microbiol.">
        <title>The Global Catalogue of Microorganisms (GCM) 10K type strain sequencing project: providing services to taxonomists for standard genome sequencing and annotation.</title>
        <authorList>
            <consortium name="The Broad Institute Genomics Platform"/>
            <consortium name="The Broad Institute Genome Sequencing Center for Infectious Disease"/>
            <person name="Wu L."/>
            <person name="Ma J."/>
        </authorList>
    </citation>
    <scope>NUCLEOTIDE SEQUENCE [LARGE SCALE GENOMIC DNA]</scope>
    <source>
        <strain evidence="9">JCM 14370</strain>
    </source>
</reference>
<comment type="caution">
    <text evidence="8">The sequence shown here is derived from an EMBL/GenBank/DDBJ whole genome shotgun (WGS) entry which is preliminary data.</text>
</comment>
<dbReference type="Pfam" id="PF00753">
    <property type="entry name" value="Lactamase_B"/>
    <property type="match status" value="1"/>
</dbReference>
<dbReference type="Gene3D" id="3.60.15.10">
    <property type="entry name" value="Ribonuclease Z/Hydroxyacylglutathione hydrolase-like"/>
    <property type="match status" value="1"/>
</dbReference>